<gene>
    <name evidence="1" type="ORF">BKA67DRAFT_30641</name>
</gene>
<evidence type="ECO:0000313" key="2">
    <source>
        <dbReference type="Proteomes" id="UP000758603"/>
    </source>
</evidence>
<dbReference type="AlphaFoldDB" id="A0A9P8UV93"/>
<organism evidence="1 2">
    <name type="scientific">Truncatella angustata</name>
    <dbReference type="NCBI Taxonomy" id="152316"/>
    <lineage>
        <taxon>Eukaryota</taxon>
        <taxon>Fungi</taxon>
        <taxon>Dikarya</taxon>
        <taxon>Ascomycota</taxon>
        <taxon>Pezizomycotina</taxon>
        <taxon>Sordariomycetes</taxon>
        <taxon>Xylariomycetidae</taxon>
        <taxon>Amphisphaeriales</taxon>
        <taxon>Sporocadaceae</taxon>
        <taxon>Truncatella</taxon>
    </lineage>
</organism>
<sequence>MFRPVYFSGRVRWLHFLTSLVVFCILLSTVRFYRPPQRAPSIYDYTDGKTVGTWLNETSKGPSYTDEVLYLKDLADRYGLTKEVPWFSRRIRAAYKSPSRSSMTDSGMKFMPHDFQRVRPGDEALELHAEKTVQLLLSQSMTPDQVDASPLIFGISTSYSRLRYSNDSMIHDWARWLTDGKGRTNGASLVLTLHRASNAEVGLIDARLRETGIDATVLAANDNSDVTTRYIELMHMLSRRNDEVSKEGHGKQFLALVDDDVFFPSLGKLIGKLEKFARKPQVYLSIPSERADWTTEDNITMTYGGGAVFVTIPMADKLAQLPCLREDGEHHGELKAREDTYWDEHLYKCVSQHTDDSLHVLPSFYVPEDDYAGLRTGFEGGVQPLALHHYKHRHRFEPWKAHMIASVCGENCLLQRFWFKDSWILVNGHTISHYPDGVEIVPLKESSRLVTQQSKEKGRNVQIATRLIIDPVEGKDERKVVSWVGVKQTWRLLDAHMTDKGEVWQAYIKRRGSTVSYGDEDDRLPGDTVHTQEGPSDVDSIIVLIWEP</sequence>
<dbReference type="Proteomes" id="UP000758603">
    <property type="component" value="Unassembled WGS sequence"/>
</dbReference>
<evidence type="ECO:0000313" key="1">
    <source>
        <dbReference type="EMBL" id="KAH6659844.1"/>
    </source>
</evidence>
<accession>A0A9P8UV93</accession>
<comment type="caution">
    <text evidence="1">The sequence shown here is derived from an EMBL/GenBank/DDBJ whole genome shotgun (WGS) entry which is preliminary data.</text>
</comment>
<dbReference type="GeneID" id="70125008"/>
<evidence type="ECO:0008006" key="3">
    <source>
        <dbReference type="Google" id="ProtNLM"/>
    </source>
</evidence>
<name>A0A9P8UV93_9PEZI</name>
<dbReference type="EMBL" id="JAGPXC010000001">
    <property type="protein sequence ID" value="KAH6659844.1"/>
    <property type="molecule type" value="Genomic_DNA"/>
</dbReference>
<proteinExistence type="predicted"/>
<dbReference type="RefSeq" id="XP_045963975.1">
    <property type="nucleotide sequence ID" value="XM_046096115.1"/>
</dbReference>
<dbReference type="OrthoDB" id="414175at2759"/>
<protein>
    <recommendedName>
        <fullName evidence="3">Glycosyltransferase family 31 protein</fullName>
    </recommendedName>
</protein>
<reference evidence="1" key="1">
    <citation type="journal article" date="2021" name="Nat. Commun.">
        <title>Genetic determinants of endophytism in the Arabidopsis root mycobiome.</title>
        <authorList>
            <person name="Mesny F."/>
            <person name="Miyauchi S."/>
            <person name="Thiergart T."/>
            <person name="Pickel B."/>
            <person name="Atanasova L."/>
            <person name="Karlsson M."/>
            <person name="Huettel B."/>
            <person name="Barry K.W."/>
            <person name="Haridas S."/>
            <person name="Chen C."/>
            <person name="Bauer D."/>
            <person name="Andreopoulos W."/>
            <person name="Pangilinan J."/>
            <person name="LaButti K."/>
            <person name="Riley R."/>
            <person name="Lipzen A."/>
            <person name="Clum A."/>
            <person name="Drula E."/>
            <person name="Henrissat B."/>
            <person name="Kohler A."/>
            <person name="Grigoriev I.V."/>
            <person name="Martin F.M."/>
            <person name="Hacquard S."/>
        </authorList>
    </citation>
    <scope>NUCLEOTIDE SEQUENCE</scope>
    <source>
        <strain evidence="1">MPI-SDFR-AT-0073</strain>
    </source>
</reference>
<keyword evidence="2" id="KW-1185">Reference proteome</keyword>